<name>A0A5B0DC89_STRCR</name>
<dbReference type="Proteomes" id="UP000323039">
    <property type="component" value="Unassembled WGS sequence"/>
</dbReference>
<evidence type="ECO:0000313" key="1">
    <source>
        <dbReference type="EMBL" id="KAA0964544.1"/>
    </source>
</evidence>
<dbReference type="AlphaFoldDB" id="A0A5B0DC89"/>
<protein>
    <submittedName>
        <fullName evidence="1">Uncharacterized protein</fullName>
    </submittedName>
</protein>
<sequence length="75" mass="8687">MLDIFEKNKKQNEEYRKTAQRYYQGENTCDECGGSVNVSVYMDDYPNRDDEWLSCPHCGHKAYIRTSGIAKAEKG</sequence>
<dbReference type="EMBL" id="VSJJ01000003">
    <property type="protein sequence ID" value="KAA0964544.1"/>
    <property type="molecule type" value="Genomic_DNA"/>
</dbReference>
<organism evidence="1 2">
    <name type="scientific">Streptococcus cristatus</name>
    <dbReference type="NCBI Taxonomy" id="45634"/>
    <lineage>
        <taxon>Bacteria</taxon>
        <taxon>Bacillati</taxon>
        <taxon>Bacillota</taxon>
        <taxon>Bacilli</taxon>
        <taxon>Lactobacillales</taxon>
        <taxon>Streptococcaceae</taxon>
        <taxon>Streptococcus</taxon>
    </lineage>
</organism>
<comment type="caution">
    <text evidence="1">The sequence shown here is derived from an EMBL/GenBank/DDBJ whole genome shotgun (WGS) entry which is preliminary data.</text>
</comment>
<gene>
    <name evidence="1" type="ORF">FXF62_04305</name>
</gene>
<reference evidence="1 2" key="1">
    <citation type="submission" date="2019-08" db="EMBL/GenBank/DDBJ databases">
        <title>Genome sequence and analysis of Streptococcus cristatus strain S22 isolated from throat swab of children scarlet fever in Hangzhou, China.</title>
        <authorList>
            <person name="Huang Y."/>
            <person name="Xie L."/>
        </authorList>
    </citation>
    <scope>NUCLEOTIDE SEQUENCE [LARGE SCALE GENOMIC DNA]</scope>
    <source>
        <strain evidence="1 2">S22</strain>
    </source>
</reference>
<accession>A0A5B0DC89</accession>
<evidence type="ECO:0000313" key="2">
    <source>
        <dbReference type="Proteomes" id="UP000323039"/>
    </source>
</evidence>
<dbReference type="RefSeq" id="WP_019788051.1">
    <property type="nucleotide sequence ID" value="NZ_VSJJ01000003.1"/>
</dbReference>
<proteinExistence type="predicted"/>